<evidence type="ECO:0000313" key="1">
    <source>
        <dbReference type="EMBL" id="MED6294892.1"/>
    </source>
</evidence>
<reference evidence="1 2" key="1">
    <citation type="submission" date="2021-06" db="EMBL/GenBank/DDBJ databases">
        <authorList>
            <person name="Palmer J.M."/>
        </authorList>
    </citation>
    <scope>NUCLEOTIDE SEQUENCE [LARGE SCALE GENOMIC DNA]</scope>
    <source>
        <strain evidence="1 2">CL_MEX2019</strain>
        <tissue evidence="1">Muscle</tissue>
    </source>
</reference>
<evidence type="ECO:0000313" key="2">
    <source>
        <dbReference type="Proteomes" id="UP001352852"/>
    </source>
</evidence>
<organism evidence="1 2">
    <name type="scientific">Characodon lateralis</name>
    <dbReference type="NCBI Taxonomy" id="208331"/>
    <lineage>
        <taxon>Eukaryota</taxon>
        <taxon>Metazoa</taxon>
        <taxon>Chordata</taxon>
        <taxon>Craniata</taxon>
        <taxon>Vertebrata</taxon>
        <taxon>Euteleostomi</taxon>
        <taxon>Actinopterygii</taxon>
        <taxon>Neopterygii</taxon>
        <taxon>Teleostei</taxon>
        <taxon>Neoteleostei</taxon>
        <taxon>Acanthomorphata</taxon>
        <taxon>Ovalentaria</taxon>
        <taxon>Atherinomorphae</taxon>
        <taxon>Cyprinodontiformes</taxon>
        <taxon>Goodeidae</taxon>
        <taxon>Characodon</taxon>
    </lineage>
</organism>
<comment type="caution">
    <text evidence="1">The sequence shown here is derived from an EMBL/GenBank/DDBJ whole genome shotgun (WGS) entry which is preliminary data.</text>
</comment>
<accession>A0ABU7F6S7</accession>
<dbReference type="EMBL" id="JAHUTJ010076789">
    <property type="protein sequence ID" value="MED6294892.1"/>
    <property type="molecule type" value="Genomic_DNA"/>
</dbReference>
<gene>
    <name evidence="1" type="ORF">CHARACLAT_025752</name>
</gene>
<name>A0ABU7F6S7_9TELE</name>
<sequence length="126" mass="14206">MCLSLLSYCHQETCTRRINAALCRPTVLSRISFDTTSLSTTVMRKLEWKKLILSEPMKFELRGVIGEHVPISSGLQARGEVHPEKVASLTGQTACTPRGNLERPVNLTVMFLDCERKTEYPEITHT</sequence>
<dbReference type="Proteomes" id="UP001352852">
    <property type="component" value="Unassembled WGS sequence"/>
</dbReference>
<proteinExistence type="predicted"/>
<protein>
    <submittedName>
        <fullName evidence="1">Uncharacterized protein</fullName>
    </submittedName>
</protein>
<keyword evidence="2" id="KW-1185">Reference proteome</keyword>